<evidence type="ECO:0000256" key="6">
    <source>
        <dbReference type="ARBA" id="ARBA00032829"/>
    </source>
</evidence>
<dbReference type="AlphaFoldDB" id="A0AAE0HTY9"/>
<accession>A0AAE0HTY9</accession>
<dbReference type="InterPro" id="IPR011042">
    <property type="entry name" value="6-blade_b-propeller_TolB-like"/>
</dbReference>
<keyword evidence="5" id="KW-0720">Serine protease</keyword>
<dbReference type="Gene3D" id="3.40.50.1820">
    <property type="entry name" value="alpha/beta hydrolase"/>
    <property type="match status" value="1"/>
</dbReference>
<evidence type="ECO:0000256" key="5">
    <source>
        <dbReference type="ARBA" id="ARBA00022825"/>
    </source>
</evidence>
<dbReference type="EMBL" id="JAUEDM010000011">
    <property type="protein sequence ID" value="KAK3311931.1"/>
    <property type="molecule type" value="Genomic_DNA"/>
</dbReference>
<dbReference type="GO" id="GO:0004252">
    <property type="term" value="F:serine-type endopeptidase activity"/>
    <property type="evidence" value="ECO:0007669"/>
    <property type="project" value="TreeGrafter"/>
</dbReference>
<keyword evidence="4" id="KW-0378">Hydrolase</keyword>
<dbReference type="FunFam" id="3.40.50.1820:FF:000028">
    <property type="entry name" value="S9 family peptidase"/>
    <property type="match status" value="1"/>
</dbReference>
<comment type="similarity">
    <text evidence="1">Belongs to the peptidase S9C family.</text>
</comment>
<dbReference type="GO" id="GO:0006508">
    <property type="term" value="P:proteolysis"/>
    <property type="evidence" value="ECO:0007669"/>
    <property type="project" value="UniProtKB-KW"/>
</dbReference>
<dbReference type="InterPro" id="IPR029058">
    <property type="entry name" value="AB_hydrolase_fold"/>
</dbReference>
<name>A0AAE0HTY9_9PEZI</name>
<dbReference type="PANTHER" id="PTHR42776">
    <property type="entry name" value="SERINE PEPTIDASE S9 FAMILY MEMBER"/>
    <property type="match status" value="1"/>
</dbReference>
<organism evidence="8 9">
    <name type="scientific">Apodospora peruviana</name>
    <dbReference type="NCBI Taxonomy" id="516989"/>
    <lineage>
        <taxon>Eukaryota</taxon>
        <taxon>Fungi</taxon>
        <taxon>Dikarya</taxon>
        <taxon>Ascomycota</taxon>
        <taxon>Pezizomycotina</taxon>
        <taxon>Sordariomycetes</taxon>
        <taxon>Sordariomycetidae</taxon>
        <taxon>Sordariales</taxon>
        <taxon>Lasiosphaeriaceae</taxon>
        <taxon>Apodospora</taxon>
    </lineage>
</organism>
<feature type="domain" description="Peptidase S9 prolyl oligopeptidase catalytic" evidence="7">
    <location>
        <begin position="496"/>
        <end position="705"/>
    </location>
</feature>
<evidence type="ECO:0000256" key="4">
    <source>
        <dbReference type="ARBA" id="ARBA00022801"/>
    </source>
</evidence>
<dbReference type="Gene3D" id="2.120.10.30">
    <property type="entry name" value="TolB, C-terminal domain"/>
    <property type="match status" value="1"/>
</dbReference>
<keyword evidence="9" id="KW-1185">Reference proteome</keyword>
<evidence type="ECO:0000256" key="1">
    <source>
        <dbReference type="ARBA" id="ARBA00010040"/>
    </source>
</evidence>
<keyword evidence="2" id="KW-0645">Protease</keyword>
<gene>
    <name evidence="8" type="ORF">B0H66DRAFT_571281</name>
</gene>
<evidence type="ECO:0000313" key="8">
    <source>
        <dbReference type="EMBL" id="KAK3311931.1"/>
    </source>
</evidence>
<evidence type="ECO:0000313" key="9">
    <source>
        <dbReference type="Proteomes" id="UP001283341"/>
    </source>
</evidence>
<keyword evidence="3" id="KW-0732">Signal</keyword>
<evidence type="ECO:0000256" key="2">
    <source>
        <dbReference type="ARBA" id="ARBA00022670"/>
    </source>
</evidence>
<proteinExistence type="inferred from homology"/>
<protein>
    <recommendedName>
        <fullName evidence="6">Dipeptidyl-peptidase V</fullName>
    </recommendedName>
</protein>
<dbReference type="SUPFAM" id="SSF53474">
    <property type="entry name" value="alpha/beta-Hydrolases"/>
    <property type="match status" value="1"/>
</dbReference>
<reference evidence="8" key="1">
    <citation type="journal article" date="2023" name="Mol. Phylogenet. Evol.">
        <title>Genome-scale phylogeny and comparative genomics of the fungal order Sordariales.</title>
        <authorList>
            <person name="Hensen N."/>
            <person name="Bonometti L."/>
            <person name="Westerberg I."/>
            <person name="Brannstrom I.O."/>
            <person name="Guillou S."/>
            <person name="Cros-Aarteil S."/>
            <person name="Calhoun S."/>
            <person name="Haridas S."/>
            <person name="Kuo A."/>
            <person name="Mondo S."/>
            <person name="Pangilinan J."/>
            <person name="Riley R."/>
            <person name="LaButti K."/>
            <person name="Andreopoulos B."/>
            <person name="Lipzen A."/>
            <person name="Chen C."/>
            <person name="Yan M."/>
            <person name="Daum C."/>
            <person name="Ng V."/>
            <person name="Clum A."/>
            <person name="Steindorff A."/>
            <person name="Ohm R.A."/>
            <person name="Martin F."/>
            <person name="Silar P."/>
            <person name="Natvig D.O."/>
            <person name="Lalanne C."/>
            <person name="Gautier V."/>
            <person name="Ament-Velasquez S.L."/>
            <person name="Kruys A."/>
            <person name="Hutchinson M.I."/>
            <person name="Powell A.J."/>
            <person name="Barry K."/>
            <person name="Miller A.N."/>
            <person name="Grigoriev I.V."/>
            <person name="Debuchy R."/>
            <person name="Gladieux P."/>
            <person name="Hiltunen Thoren M."/>
            <person name="Johannesson H."/>
        </authorList>
    </citation>
    <scope>NUCLEOTIDE SEQUENCE</scope>
    <source>
        <strain evidence="8">CBS 118394</strain>
    </source>
</reference>
<dbReference type="PANTHER" id="PTHR42776:SF13">
    <property type="entry name" value="DIPEPTIDYL-PEPTIDASE 5"/>
    <property type="match status" value="1"/>
</dbReference>
<evidence type="ECO:0000259" key="7">
    <source>
        <dbReference type="Pfam" id="PF00326"/>
    </source>
</evidence>
<evidence type="ECO:0000256" key="3">
    <source>
        <dbReference type="ARBA" id="ARBA00022729"/>
    </source>
</evidence>
<reference evidence="8" key="2">
    <citation type="submission" date="2023-06" db="EMBL/GenBank/DDBJ databases">
        <authorList>
            <consortium name="Lawrence Berkeley National Laboratory"/>
            <person name="Haridas S."/>
            <person name="Hensen N."/>
            <person name="Bonometti L."/>
            <person name="Westerberg I."/>
            <person name="Brannstrom I.O."/>
            <person name="Guillou S."/>
            <person name="Cros-Aarteil S."/>
            <person name="Calhoun S."/>
            <person name="Kuo A."/>
            <person name="Mondo S."/>
            <person name="Pangilinan J."/>
            <person name="Riley R."/>
            <person name="Labutti K."/>
            <person name="Andreopoulos B."/>
            <person name="Lipzen A."/>
            <person name="Chen C."/>
            <person name="Yanf M."/>
            <person name="Daum C."/>
            <person name="Ng V."/>
            <person name="Clum A."/>
            <person name="Steindorff A."/>
            <person name="Ohm R."/>
            <person name="Martin F."/>
            <person name="Silar P."/>
            <person name="Natvig D."/>
            <person name="Lalanne C."/>
            <person name="Gautier V."/>
            <person name="Ament-Velasquez S.L."/>
            <person name="Kruys A."/>
            <person name="Hutchinson M.I."/>
            <person name="Powell A.J."/>
            <person name="Barry K."/>
            <person name="Miller A.N."/>
            <person name="Grigoriev I.V."/>
            <person name="Debuchy R."/>
            <person name="Gladieux P."/>
            <person name="Thoren M.H."/>
            <person name="Johannesson H."/>
        </authorList>
    </citation>
    <scope>NUCLEOTIDE SEQUENCE</scope>
    <source>
        <strain evidence="8">CBS 118394</strain>
    </source>
</reference>
<dbReference type="SUPFAM" id="SSF82171">
    <property type="entry name" value="DPP6 N-terminal domain-like"/>
    <property type="match status" value="1"/>
</dbReference>
<dbReference type="Proteomes" id="UP001283341">
    <property type="component" value="Unassembled WGS sequence"/>
</dbReference>
<dbReference type="Pfam" id="PF00326">
    <property type="entry name" value="Peptidase_S9"/>
    <property type="match status" value="1"/>
</dbReference>
<comment type="caution">
    <text evidence="8">The sequence shown here is derived from an EMBL/GenBank/DDBJ whole genome shotgun (WGS) entry which is preliminary data.</text>
</comment>
<sequence>MLLPIKFTPEVFITTPTRSDAVPNHDGTLALYTVRTHNFEMGTAVNELRVMDLTEGSTLGTSRLVCDSDSIHDAKWLGDGTNCVLFLQDGDDGITQVRIADADDLPRNPYLAGTIPAPVQGARLKSLPDGRGIAITVIGLAGSEDGSLYNEKTSATKASTGQVYDNFRVRMWKSYKKPQRYSIFYSLLTKTEGKWKLDSPLLHNAVVDDRLDDCPDGMYGGASADPTGKYDLNEKGITFVAIDPEVWREPKHMMVSVVYHVAVDSFAEPTHSKPRNLVTQGQASRHGFTRNVRFSPDGSKIAFLKVLYDKQAETRMFLAAVESEKDVLDVAKDVTKTDWGSVLPSSFEFAPSGDTIYFTSDDRGRMALYEIHLRRGAKPTLLLREGSVSGFYPLRDQALLVSSSSMVDPSIYWKVDLSSPSRMPSTKVISSVTNRGSSIGLDPRQITDVYFQGAKDFVHAFIVTPRPFDIMRKYPLALLIHGGPQYAWRDEWQPRLSPALFAAQGYVVVAPNISGSTGFGVEHTEGVNNSYGGRPYEDIVKCLEFLQIYPFIDLNNAVAAGESYGGYMMNWIQGNDLGRKFKALVTIDSVYNIRSMVVESDNLSGGPEFNGSNYPWVNNGEDLERWNPSNPKLLKNWTTPMLVIHNDRDYRLPVTEGIAAFTTLQMRGTPSRFLHFPDEGHFIQKPGNVLHWLKEIFAWVNKYSNSGAISN</sequence>
<dbReference type="InterPro" id="IPR001375">
    <property type="entry name" value="Peptidase_S9_cat"/>
</dbReference>